<dbReference type="Proteomes" id="UP001249851">
    <property type="component" value="Unassembled WGS sequence"/>
</dbReference>
<name>A0AAD9VGX1_ACRCE</name>
<comment type="caution">
    <text evidence="1">The sequence shown here is derived from an EMBL/GenBank/DDBJ whole genome shotgun (WGS) entry which is preliminary data.</text>
</comment>
<dbReference type="EMBL" id="JARQWQ010000001">
    <property type="protein sequence ID" value="KAK2574051.1"/>
    <property type="molecule type" value="Genomic_DNA"/>
</dbReference>
<protein>
    <submittedName>
        <fullName evidence="1">Uncharacterized protein</fullName>
    </submittedName>
</protein>
<accession>A0AAD9VGX1</accession>
<reference evidence="1" key="2">
    <citation type="journal article" date="2023" name="Science">
        <title>Genomic signatures of disease resistance in endangered staghorn corals.</title>
        <authorList>
            <person name="Vollmer S.V."/>
            <person name="Selwyn J.D."/>
            <person name="Despard B.A."/>
            <person name="Roesel C.L."/>
        </authorList>
    </citation>
    <scope>NUCLEOTIDE SEQUENCE</scope>
    <source>
        <strain evidence="1">K2</strain>
    </source>
</reference>
<organism evidence="1 2">
    <name type="scientific">Acropora cervicornis</name>
    <name type="common">Staghorn coral</name>
    <dbReference type="NCBI Taxonomy" id="6130"/>
    <lineage>
        <taxon>Eukaryota</taxon>
        <taxon>Metazoa</taxon>
        <taxon>Cnidaria</taxon>
        <taxon>Anthozoa</taxon>
        <taxon>Hexacorallia</taxon>
        <taxon>Scleractinia</taxon>
        <taxon>Astrocoeniina</taxon>
        <taxon>Acroporidae</taxon>
        <taxon>Acropora</taxon>
    </lineage>
</organism>
<sequence>MANDSLTLDQVITVTKSAEITKQQDQILKSSNFRTTDVAVLNLRKTMMAISLNAKLKRFVTNVELSQATILVVAELKMPLLAHIRRKAITQESANLPIEFKVLTTAQVKMTSL</sequence>
<gene>
    <name evidence="1" type="ORF">P5673_000172</name>
</gene>
<reference evidence="1" key="1">
    <citation type="journal article" date="2023" name="G3 (Bethesda)">
        <title>Whole genome assembly and annotation of the endangered Caribbean coral Acropora cervicornis.</title>
        <authorList>
            <person name="Selwyn J.D."/>
            <person name="Vollmer S.V."/>
        </authorList>
    </citation>
    <scope>NUCLEOTIDE SEQUENCE</scope>
    <source>
        <strain evidence="1">K2</strain>
    </source>
</reference>
<keyword evidence="2" id="KW-1185">Reference proteome</keyword>
<evidence type="ECO:0000313" key="2">
    <source>
        <dbReference type="Proteomes" id="UP001249851"/>
    </source>
</evidence>
<dbReference type="AlphaFoldDB" id="A0AAD9VGX1"/>
<evidence type="ECO:0000313" key="1">
    <source>
        <dbReference type="EMBL" id="KAK2574051.1"/>
    </source>
</evidence>
<proteinExistence type="predicted"/>